<dbReference type="OrthoDB" id="2688021at2759"/>
<evidence type="ECO:0000313" key="2">
    <source>
        <dbReference type="EMBL" id="KZP24940.1"/>
    </source>
</evidence>
<feature type="transmembrane region" description="Helical" evidence="1">
    <location>
        <begin position="108"/>
        <end position="130"/>
    </location>
</feature>
<gene>
    <name evidence="2" type="ORF">FIBSPDRAFT_399577</name>
</gene>
<keyword evidence="1" id="KW-0472">Membrane</keyword>
<accession>A0A166NF40</accession>
<organism evidence="2 3">
    <name type="scientific">Athelia psychrophila</name>
    <dbReference type="NCBI Taxonomy" id="1759441"/>
    <lineage>
        <taxon>Eukaryota</taxon>
        <taxon>Fungi</taxon>
        <taxon>Dikarya</taxon>
        <taxon>Basidiomycota</taxon>
        <taxon>Agaricomycotina</taxon>
        <taxon>Agaricomycetes</taxon>
        <taxon>Agaricomycetidae</taxon>
        <taxon>Atheliales</taxon>
        <taxon>Atheliaceae</taxon>
        <taxon>Athelia</taxon>
    </lineage>
</organism>
<feature type="transmembrane region" description="Helical" evidence="1">
    <location>
        <begin position="400"/>
        <end position="424"/>
    </location>
</feature>
<keyword evidence="1" id="KW-0812">Transmembrane</keyword>
<proteinExistence type="predicted"/>
<protein>
    <submittedName>
        <fullName evidence="2">Uncharacterized protein</fullName>
    </submittedName>
</protein>
<dbReference type="AlphaFoldDB" id="A0A166NF40"/>
<keyword evidence="1" id="KW-1133">Transmembrane helix</keyword>
<evidence type="ECO:0000256" key="1">
    <source>
        <dbReference type="SAM" id="Phobius"/>
    </source>
</evidence>
<feature type="transmembrane region" description="Helical" evidence="1">
    <location>
        <begin position="265"/>
        <end position="286"/>
    </location>
</feature>
<feature type="transmembrane region" description="Helical" evidence="1">
    <location>
        <begin position="150"/>
        <end position="173"/>
    </location>
</feature>
<keyword evidence="3" id="KW-1185">Reference proteome</keyword>
<name>A0A166NF40_9AGAM</name>
<dbReference type="Proteomes" id="UP000076532">
    <property type="component" value="Unassembled WGS sequence"/>
</dbReference>
<feature type="transmembrane region" description="Helical" evidence="1">
    <location>
        <begin position="344"/>
        <end position="366"/>
    </location>
</feature>
<reference evidence="2 3" key="1">
    <citation type="journal article" date="2016" name="Mol. Biol. Evol.">
        <title>Comparative Genomics of Early-Diverging Mushroom-Forming Fungi Provides Insights into the Origins of Lignocellulose Decay Capabilities.</title>
        <authorList>
            <person name="Nagy L.G."/>
            <person name="Riley R."/>
            <person name="Tritt A."/>
            <person name="Adam C."/>
            <person name="Daum C."/>
            <person name="Floudas D."/>
            <person name="Sun H."/>
            <person name="Yadav J.S."/>
            <person name="Pangilinan J."/>
            <person name="Larsson K.H."/>
            <person name="Matsuura K."/>
            <person name="Barry K."/>
            <person name="Labutti K."/>
            <person name="Kuo R."/>
            <person name="Ohm R.A."/>
            <person name="Bhattacharya S.S."/>
            <person name="Shirouzu T."/>
            <person name="Yoshinaga Y."/>
            <person name="Martin F.M."/>
            <person name="Grigoriev I.V."/>
            <person name="Hibbett D.S."/>
        </authorList>
    </citation>
    <scope>NUCLEOTIDE SEQUENCE [LARGE SCALE GENOMIC DNA]</scope>
    <source>
        <strain evidence="2 3">CBS 109695</strain>
    </source>
</reference>
<dbReference type="EMBL" id="KV417523">
    <property type="protein sequence ID" value="KZP24940.1"/>
    <property type="molecule type" value="Genomic_DNA"/>
</dbReference>
<sequence length="554" mass="60118">MALGVALSTSTDKVAGSATVHSIILVLSPSQQRYHARAVLGAAFTITTTIVTETIGSVHSAALRSALIHDHHKKHGSNHNVKRRFGFNTNSRLFAASKEGGLANPNGWLMNALMALLLVISYAASALIVMELQIWAGPDLATTKYATGLTAPPIIVFGLSLFLQGVISLFGAYHCGDHWFNTDLLATTKQQIKKGTIDPRPHRCMYNVLQGQTTTSDPLAAPVALKQSNTLDPLAVPIPPAASVALKPSARQPSAWSANLTVQKAVIVVWGLIPVYAIWGAIIYALSVYVNMRVSKSGDIHSVGIASVKLPAFSWAFSPVENTQSFGVAYTTTHAKEKAILPSAAWPSILLVFMAIQSGLTLALHYSEAIINTTRDENVWRQAVGANGVSTLERGFPMSVIVGSLGSWRSVFLLFTKFFCHWLLSQSFQVTGVFSQVNQFAGTYFIGITILAHCAQIWYLTAVLIGFAIITTLIANYKPHGPQPAAYGHFQTLADLIDEWHDVVYWSHKSDEGGVCHAGTRDQRERGSLTIQSIKMDRMYGGELDPEWPPKESV</sequence>
<dbReference type="STRING" id="436010.A0A166NF40"/>
<feature type="transmembrane region" description="Helical" evidence="1">
    <location>
        <begin position="444"/>
        <end position="470"/>
    </location>
</feature>
<evidence type="ECO:0000313" key="3">
    <source>
        <dbReference type="Proteomes" id="UP000076532"/>
    </source>
</evidence>